<dbReference type="InterPro" id="IPR010344">
    <property type="entry name" value="YbjH"/>
</dbReference>
<dbReference type="Proteomes" id="UP000619118">
    <property type="component" value="Unassembled WGS sequence"/>
</dbReference>
<evidence type="ECO:0000256" key="1">
    <source>
        <dbReference type="SAM" id="SignalP"/>
    </source>
</evidence>
<protein>
    <submittedName>
        <fullName evidence="2">WbfB protein</fullName>
    </submittedName>
</protein>
<feature type="chain" id="PRO_5047478650" evidence="1">
    <location>
        <begin position="35"/>
        <end position="734"/>
    </location>
</feature>
<evidence type="ECO:0000313" key="2">
    <source>
        <dbReference type="EMBL" id="GGQ05372.1"/>
    </source>
</evidence>
<keyword evidence="3" id="KW-1185">Reference proteome</keyword>
<reference evidence="3" key="1">
    <citation type="journal article" date="2019" name="Int. J. Syst. Evol. Microbiol.">
        <title>The Global Catalogue of Microorganisms (GCM) 10K type strain sequencing project: providing services to taxonomists for standard genome sequencing and annotation.</title>
        <authorList>
            <consortium name="The Broad Institute Genomics Platform"/>
            <consortium name="The Broad Institute Genome Sequencing Center for Infectious Disease"/>
            <person name="Wu L."/>
            <person name="Ma J."/>
        </authorList>
    </citation>
    <scope>NUCLEOTIDE SEQUENCE [LARGE SCALE GENOMIC DNA]</scope>
    <source>
        <strain evidence="3">JCM 32306</strain>
    </source>
</reference>
<organism evidence="2 3">
    <name type="scientific">Shewanella litoralis</name>
    <dbReference type="NCBI Taxonomy" id="2282700"/>
    <lineage>
        <taxon>Bacteria</taxon>
        <taxon>Pseudomonadati</taxon>
        <taxon>Pseudomonadota</taxon>
        <taxon>Gammaproteobacteria</taxon>
        <taxon>Alteromonadales</taxon>
        <taxon>Shewanellaceae</taxon>
        <taxon>Shewanella</taxon>
    </lineage>
</organism>
<gene>
    <name evidence="2" type="primary">wbfB</name>
    <name evidence="2" type="ORF">GCM10009411_03190</name>
</gene>
<dbReference type="EMBL" id="BMQX01000001">
    <property type="protein sequence ID" value="GGQ05372.1"/>
    <property type="molecule type" value="Genomic_DNA"/>
</dbReference>
<name>A0ABQ2QZA1_9GAMM</name>
<keyword evidence="1" id="KW-0732">Signal</keyword>
<accession>A0ABQ2QZA1</accession>
<feature type="signal peptide" evidence="1">
    <location>
        <begin position="1"/>
        <end position="34"/>
    </location>
</feature>
<evidence type="ECO:0000313" key="3">
    <source>
        <dbReference type="Proteomes" id="UP000619118"/>
    </source>
</evidence>
<dbReference type="Pfam" id="PF06082">
    <property type="entry name" value="YjbH"/>
    <property type="match status" value="1"/>
</dbReference>
<comment type="caution">
    <text evidence="2">The sequence shown here is derived from an EMBL/GenBank/DDBJ whole genome shotgun (WGS) entry which is preliminary data.</text>
</comment>
<proteinExistence type="predicted"/>
<sequence length="734" mass="82212">MDTLTMNQAKQSVFSVLAISCMVSGMAISTTAHSDELSTPKLTPSQYDFGGVGLIQMPTGRMAAEGEFSVTGTFNEDYYHGALSLQLFPWLETTIRYTQVPDVLYSDDPSFSGDTYYTDKGIDVKLRLLEESYWIPETSIGVRDIGGTGLFDSEYIAMTKGFGPFDATVGFGWGYIGNRGNINGSNKATSVDCNRDTGFKGTGGDVDIQRWFKGCSAIFAGIEYQTPWDPLRLKVEYDGNDYKSDFAALQTGNELTQDSPINYGMLYRVSNWGDFKLSYERGNTWTLGFSMATNFNTLKSNWRDTPKQPIEDKPDLADRKVDLPELNKQLAFDAGYKGAKIYIKNDEVTVVATQTKYRDRKYAHDHAGRILVNHFPQAKTFKIIEVAGHLPTTETHIDAKQFTNAVQHNYINAKVTDSTTVVEPTLPSETPDWDTPNQWNYGFAPKLNQSFGGSENFYLFNVGINGGASRWLTENIEIGSSMYINLFDNYDQFKYQTPPDGTDLKRVRTLVRQYVSDTTVRVDNLQLTWLDKLSENIYAQAYVGYLEMMFGGVGGEVLYRPMNSEWAFGVDANYVKQRDPDNIFGFFNKEINFDADSGRYYRAQTGTFTGHASVYYQPSWFDDVLLKVSYGQYLAEDRGVTVDFSKQFDSGVIVGAFASKTNLSADEFGEGSFTKGFYISVPFDAILPTPVSNRGSLAWQPLTRDGGQKLGRKFELYGGTDARAPWLNKPSTVK</sequence>